<gene>
    <name evidence="2" type="primary">HLBP1</name>
</gene>
<dbReference type="InterPro" id="IPR008860">
    <property type="entry name" value="Taeniidae_ag"/>
</dbReference>
<name>G3FJ94_TAESO</name>
<dbReference type="SMR" id="G3FJ94"/>
<dbReference type="AlphaFoldDB" id="G3FJ94"/>
<keyword evidence="1" id="KW-0732">Signal</keyword>
<feature type="chain" id="PRO_5003443475" evidence="1">
    <location>
        <begin position="20"/>
        <end position="86"/>
    </location>
</feature>
<accession>G3FJ94</accession>
<protein>
    <submittedName>
        <fullName evidence="2">Hydrophobic ligand binding protein 1</fullName>
    </submittedName>
</protein>
<dbReference type="EMBL" id="JF732995">
    <property type="protein sequence ID" value="AEO45118.1"/>
    <property type="molecule type" value="Genomic_DNA"/>
</dbReference>
<dbReference type="Pfam" id="PF05596">
    <property type="entry name" value="Taeniidae_ag"/>
    <property type="match status" value="1"/>
</dbReference>
<sequence>MRVAVIALLALLAVVAVSAEKNPVRVIRTKYKEKVEKWEKFFDEDPLGQKIADHYAKLRELVKEVKLRIRKAIAKCVKKLEDGGDD</sequence>
<feature type="signal peptide" evidence="1">
    <location>
        <begin position="1"/>
        <end position="19"/>
    </location>
</feature>
<evidence type="ECO:0000313" key="2">
    <source>
        <dbReference type="EMBL" id="AEO45118.1"/>
    </source>
</evidence>
<proteinExistence type="predicted"/>
<organism evidence="2">
    <name type="scientific">Taenia solium</name>
    <name type="common">Pork tapeworm</name>
    <dbReference type="NCBI Taxonomy" id="6204"/>
    <lineage>
        <taxon>Eukaryota</taxon>
        <taxon>Metazoa</taxon>
        <taxon>Spiralia</taxon>
        <taxon>Lophotrochozoa</taxon>
        <taxon>Platyhelminthes</taxon>
        <taxon>Cestoda</taxon>
        <taxon>Eucestoda</taxon>
        <taxon>Cyclophyllidea</taxon>
        <taxon>Taeniidae</taxon>
        <taxon>Taenia</taxon>
    </lineage>
</organism>
<evidence type="ECO:0000256" key="1">
    <source>
        <dbReference type="SAM" id="SignalP"/>
    </source>
</evidence>
<reference evidence="2" key="1">
    <citation type="journal article" date="2012" name="Parasitology">
        <title>Characterization of hydrophobic-ligand-binding proteins of Taenia solium that are expressed specifically in the adult stage.</title>
        <authorList>
            <person name="Rahman M."/>
            <person name="Lee E.G."/>
            <person name="Kim S.H."/>
            <person name="Bae Y.A."/>
            <person name="Wang H."/>
            <person name="Yang Y."/>
            <person name="Kong Y."/>
        </authorList>
    </citation>
    <scope>NUCLEOTIDE SEQUENCE</scope>
</reference>